<keyword evidence="1" id="KW-0614">Plasmid</keyword>
<dbReference type="Proteomes" id="UP000006426">
    <property type="component" value="Plasmid pmppla107"/>
</dbReference>
<evidence type="ECO:0000313" key="2">
    <source>
        <dbReference type="Proteomes" id="UP000006426"/>
    </source>
</evidence>
<dbReference type="EMBL" id="CP031226">
    <property type="protein sequence ID" value="AXH60334.1"/>
    <property type="molecule type" value="Genomic_DNA"/>
</dbReference>
<sequence length="251" mass="27527">MLEKLSAHLVKALQAPDLESGLALFEHLFNLRGDELTPALIIDHLGVLQEAPGPDSPMAEFFQSVDQALANAYHALEPRRVGGLGVDVQIRSVLHFKAMGCEASGDIAFSRVETGTWGVDHFKELVAVVGEPSSWDFVSKMAERGGSWRGLRSDFVAVLGLYMAGRVENPFRLISPERIEAVADALSTLHSRGQGDSAKETAILGLCRHACRDMSDSQYITELLDNQMPRQILMHAHPELREKVFGLDLGL</sequence>
<dbReference type="AlphaFoldDB" id="A0AAD0PX07"/>
<accession>A0AAD0PX07</accession>
<dbReference type="RefSeq" id="WP_005742524.1">
    <property type="nucleotide sequence ID" value="NZ_CP031226.1"/>
</dbReference>
<name>A0AAD0PX07_PSEAV</name>
<proteinExistence type="predicted"/>
<organism evidence="1 2">
    <name type="scientific">Pseudomonas amygdali pv. lachrymans str. M301315</name>
    <dbReference type="NCBI Taxonomy" id="629260"/>
    <lineage>
        <taxon>Bacteria</taxon>
        <taxon>Pseudomonadati</taxon>
        <taxon>Pseudomonadota</taxon>
        <taxon>Gammaproteobacteria</taxon>
        <taxon>Pseudomonadales</taxon>
        <taxon>Pseudomonadaceae</taxon>
        <taxon>Pseudomonas</taxon>
        <taxon>Pseudomonas amygdali</taxon>
    </lineage>
</organism>
<evidence type="ECO:0000313" key="1">
    <source>
        <dbReference type="EMBL" id="AXH60334.1"/>
    </source>
</evidence>
<dbReference type="GeneID" id="39473765"/>
<reference evidence="1 2" key="1">
    <citation type="journal article" date="2011" name="PLoS Pathog.">
        <title>Dynamic evolution of pathogenicity revealed by sequencing and comparative genomics of 19 Pseudomonas syringae isolates.</title>
        <authorList>
            <person name="Baltrus D.A."/>
            <person name="Nishimura M.T."/>
            <person name="Romanchuk A."/>
            <person name="Chang J.H."/>
            <person name="Mukhtar M.S."/>
            <person name="Cherkis K."/>
            <person name="Roach J."/>
            <person name="Grant S.R."/>
            <person name="Jones C.D."/>
            <person name="Dangl J.L."/>
        </authorList>
    </citation>
    <scope>NUCLEOTIDE SEQUENCE [LARGE SCALE GENOMIC DNA]</scope>
    <source>
        <strain evidence="1 2">M301315</strain>
    </source>
</reference>
<geneLocation type="plasmid" evidence="2">
    <name>pmppla107</name>
</geneLocation>
<protein>
    <submittedName>
        <fullName evidence="1">Uncharacterized protein</fullName>
    </submittedName>
</protein>
<gene>
    <name evidence="1" type="ORF">PLA107_034700</name>
</gene>